<dbReference type="EMBL" id="JABEPP010000003">
    <property type="protein sequence ID" value="NNM73425.1"/>
    <property type="molecule type" value="Genomic_DNA"/>
</dbReference>
<name>A0A849IAZ0_9HYPH</name>
<organism evidence="2 3">
    <name type="scientific">Enterovirga aerilata</name>
    <dbReference type="NCBI Taxonomy" id="2730920"/>
    <lineage>
        <taxon>Bacteria</taxon>
        <taxon>Pseudomonadati</taxon>
        <taxon>Pseudomonadota</taxon>
        <taxon>Alphaproteobacteria</taxon>
        <taxon>Hyphomicrobiales</taxon>
        <taxon>Methylobacteriaceae</taxon>
        <taxon>Enterovirga</taxon>
    </lineage>
</organism>
<proteinExistence type="predicted"/>
<evidence type="ECO:0000313" key="3">
    <source>
        <dbReference type="Proteomes" id="UP000564885"/>
    </source>
</evidence>
<protein>
    <submittedName>
        <fullName evidence="2">Uncharacterized protein</fullName>
    </submittedName>
</protein>
<feature type="region of interest" description="Disordered" evidence="1">
    <location>
        <begin position="1"/>
        <end position="65"/>
    </location>
</feature>
<dbReference type="AlphaFoldDB" id="A0A849IAZ0"/>
<evidence type="ECO:0000256" key="1">
    <source>
        <dbReference type="SAM" id="MobiDB-lite"/>
    </source>
</evidence>
<comment type="caution">
    <text evidence="2">The sequence shown here is derived from an EMBL/GenBank/DDBJ whole genome shotgun (WGS) entry which is preliminary data.</text>
</comment>
<dbReference type="RefSeq" id="WP_171218876.1">
    <property type="nucleotide sequence ID" value="NZ_JABEPP010000003.1"/>
</dbReference>
<reference evidence="2 3" key="1">
    <citation type="submission" date="2020-04" db="EMBL/GenBank/DDBJ databases">
        <title>Enterovirga sp. isolate from soil.</title>
        <authorList>
            <person name="Chea S."/>
            <person name="Kim D.-U."/>
        </authorList>
    </citation>
    <scope>NUCLEOTIDE SEQUENCE [LARGE SCALE GENOMIC DNA]</scope>
    <source>
        <strain evidence="2 3">DB1703</strain>
    </source>
</reference>
<evidence type="ECO:0000313" key="2">
    <source>
        <dbReference type="EMBL" id="NNM73425.1"/>
    </source>
</evidence>
<dbReference type="Proteomes" id="UP000564885">
    <property type="component" value="Unassembled WGS sequence"/>
</dbReference>
<keyword evidence="3" id="KW-1185">Reference proteome</keyword>
<gene>
    <name evidence="2" type="ORF">HJG44_13635</name>
</gene>
<accession>A0A849IAZ0</accession>
<sequence length="65" mass="7077">MARFVGHALGRTPAETLQQASGYLSEKEMPKANVPARGKRFSPRQAAKVEPDALRQEPAADEAQD</sequence>